<sequence length="223" mass="23647">MSDDNTRVGHWEADGGDVNIPLGFVPDYVKIIELNAGSTIFYHWFERMEDDEATGSQEGVSDTGGTKALLADDAGIKAFSTGSQSPVSGTGAGQLSEWAASTSYTAKTSTARGSFVRGTVGALNNTGQVVDREAIFEAVIGGTSGSSEPTWPSAVGDQVLDSTPVWELVVDIPVQRTGYQGFVVADNIQTNGREYYYLALKAHDSIDHGDVDGWPSGTDPDWS</sequence>
<proteinExistence type="predicted"/>
<reference evidence="1" key="1">
    <citation type="journal article" date="2015" name="Nature">
        <title>Complex archaea that bridge the gap between prokaryotes and eukaryotes.</title>
        <authorList>
            <person name="Spang A."/>
            <person name="Saw J.H."/>
            <person name="Jorgensen S.L."/>
            <person name="Zaremba-Niedzwiedzka K."/>
            <person name="Martijn J."/>
            <person name="Lind A.E."/>
            <person name="van Eijk R."/>
            <person name="Schleper C."/>
            <person name="Guy L."/>
            <person name="Ettema T.J."/>
        </authorList>
    </citation>
    <scope>NUCLEOTIDE SEQUENCE</scope>
</reference>
<accession>A0A0F9NNT0</accession>
<organism evidence="1">
    <name type="scientific">marine sediment metagenome</name>
    <dbReference type="NCBI Taxonomy" id="412755"/>
    <lineage>
        <taxon>unclassified sequences</taxon>
        <taxon>metagenomes</taxon>
        <taxon>ecological metagenomes</taxon>
    </lineage>
</organism>
<dbReference type="EMBL" id="LAZR01003323">
    <property type="protein sequence ID" value="KKN19559.1"/>
    <property type="molecule type" value="Genomic_DNA"/>
</dbReference>
<protein>
    <submittedName>
        <fullName evidence="1">Uncharacterized protein</fullName>
    </submittedName>
</protein>
<name>A0A0F9NNT0_9ZZZZ</name>
<comment type="caution">
    <text evidence="1">The sequence shown here is derived from an EMBL/GenBank/DDBJ whole genome shotgun (WGS) entry which is preliminary data.</text>
</comment>
<evidence type="ECO:0000313" key="1">
    <source>
        <dbReference type="EMBL" id="KKN19559.1"/>
    </source>
</evidence>
<gene>
    <name evidence="1" type="ORF">LCGC14_0944450</name>
</gene>
<dbReference type="AlphaFoldDB" id="A0A0F9NNT0"/>